<dbReference type="CDD" id="cd06581">
    <property type="entry name" value="TM_PBP1_LivM_like"/>
    <property type="match status" value="1"/>
</dbReference>
<name>A0ABW2R0S1_9NEIS</name>
<evidence type="ECO:0000256" key="1">
    <source>
        <dbReference type="ARBA" id="ARBA00004651"/>
    </source>
</evidence>
<dbReference type="InterPro" id="IPR001851">
    <property type="entry name" value="ABC_transp_permease"/>
</dbReference>
<keyword evidence="2" id="KW-1003">Cell membrane</keyword>
<keyword evidence="4 6" id="KW-1133">Transmembrane helix</keyword>
<dbReference type="InterPro" id="IPR043428">
    <property type="entry name" value="LivM-like"/>
</dbReference>
<evidence type="ECO:0000313" key="7">
    <source>
        <dbReference type="EMBL" id="MFC7421358.1"/>
    </source>
</evidence>
<feature type="transmembrane region" description="Helical" evidence="6">
    <location>
        <begin position="122"/>
        <end position="143"/>
    </location>
</feature>
<reference evidence="8" key="1">
    <citation type="journal article" date="2019" name="Int. J. Syst. Evol. Microbiol.">
        <title>The Global Catalogue of Microorganisms (GCM) 10K type strain sequencing project: providing services to taxonomists for standard genome sequencing and annotation.</title>
        <authorList>
            <consortium name="The Broad Institute Genomics Platform"/>
            <consortium name="The Broad Institute Genome Sequencing Center for Infectious Disease"/>
            <person name="Wu L."/>
            <person name="Ma J."/>
        </authorList>
    </citation>
    <scope>NUCLEOTIDE SEQUENCE [LARGE SCALE GENOMIC DNA]</scope>
    <source>
        <strain evidence="8">CCUG 62945</strain>
    </source>
</reference>
<keyword evidence="5 6" id="KW-0472">Membrane</keyword>
<evidence type="ECO:0000256" key="4">
    <source>
        <dbReference type="ARBA" id="ARBA00022989"/>
    </source>
</evidence>
<proteinExistence type="predicted"/>
<protein>
    <submittedName>
        <fullName evidence="7">Branched-chain amino acid ABC transporter permease</fullName>
    </submittedName>
</protein>
<comment type="caution">
    <text evidence="7">The sequence shown here is derived from an EMBL/GenBank/DDBJ whole genome shotgun (WGS) entry which is preliminary data.</text>
</comment>
<dbReference type="RefSeq" id="WP_380188916.1">
    <property type="nucleotide sequence ID" value="NZ_JBHTBQ010000033.1"/>
</dbReference>
<feature type="transmembrane region" description="Helical" evidence="6">
    <location>
        <begin position="177"/>
        <end position="195"/>
    </location>
</feature>
<evidence type="ECO:0000256" key="6">
    <source>
        <dbReference type="SAM" id="Phobius"/>
    </source>
</evidence>
<comment type="subcellular location">
    <subcellularLocation>
        <location evidence="1">Cell membrane</location>
        <topology evidence="1">Multi-pass membrane protein</topology>
    </subcellularLocation>
</comment>
<feature type="transmembrane region" description="Helical" evidence="6">
    <location>
        <begin position="95"/>
        <end position="116"/>
    </location>
</feature>
<dbReference type="Proteomes" id="UP001596473">
    <property type="component" value="Unassembled WGS sequence"/>
</dbReference>
<keyword evidence="8" id="KW-1185">Reference proteome</keyword>
<feature type="transmembrane region" description="Helical" evidence="6">
    <location>
        <begin position="265"/>
        <end position="285"/>
    </location>
</feature>
<feature type="transmembrane region" description="Helical" evidence="6">
    <location>
        <begin position="50"/>
        <end position="83"/>
    </location>
</feature>
<evidence type="ECO:0000256" key="2">
    <source>
        <dbReference type="ARBA" id="ARBA00022475"/>
    </source>
</evidence>
<dbReference type="EMBL" id="JBHTBQ010000033">
    <property type="protein sequence ID" value="MFC7421358.1"/>
    <property type="molecule type" value="Genomic_DNA"/>
</dbReference>
<sequence>MMNAPIVQLTPAAVQLRKKTNYTPWVAALVFAAIAPFVVYPIFAMELMCFALFACAFNLLLGFGGLLSFGHAAFFGSAAYLCGHAIKNWGLSPELGILFATLGAALMGLAIGSIAIRRQGIYFAMVTLALAQIVFFLCLQLPFTGGEDGLQGIPKGHLFGLIDLSSTVSVGQQQLPLALYFFVLAITFGGYWLIWRTVHSPFGMVLKAIKENEPRALSLGYQVNRYKLATFVLSAALAGLAGATKALVVGLASLSDVSWHMSGEVVLMTLLGGMGTLLGPVVGAVTVGTLHHELASFGSWVTVTIGVVFVVCVMAFRRGIVGEIAYRLKRNL</sequence>
<evidence type="ECO:0000256" key="3">
    <source>
        <dbReference type="ARBA" id="ARBA00022692"/>
    </source>
</evidence>
<feature type="transmembrane region" description="Helical" evidence="6">
    <location>
        <begin position="297"/>
        <end position="320"/>
    </location>
</feature>
<evidence type="ECO:0000313" key="8">
    <source>
        <dbReference type="Proteomes" id="UP001596473"/>
    </source>
</evidence>
<feature type="transmembrane region" description="Helical" evidence="6">
    <location>
        <begin position="228"/>
        <end position="253"/>
    </location>
</feature>
<dbReference type="PANTHER" id="PTHR30482">
    <property type="entry name" value="HIGH-AFFINITY BRANCHED-CHAIN AMINO ACID TRANSPORT SYSTEM PERMEASE"/>
    <property type="match status" value="1"/>
</dbReference>
<organism evidence="7 8">
    <name type="scientific">Iodobacter arcticus</name>
    <dbReference type="NCBI Taxonomy" id="590593"/>
    <lineage>
        <taxon>Bacteria</taxon>
        <taxon>Pseudomonadati</taxon>
        <taxon>Pseudomonadota</taxon>
        <taxon>Betaproteobacteria</taxon>
        <taxon>Neisseriales</taxon>
        <taxon>Chitinibacteraceae</taxon>
        <taxon>Iodobacter</taxon>
    </lineage>
</organism>
<gene>
    <name evidence="7" type="ORF">ACFQNF_15950</name>
</gene>
<accession>A0ABW2R0S1</accession>
<evidence type="ECO:0000256" key="5">
    <source>
        <dbReference type="ARBA" id="ARBA00023136"/>
    </source>
</evidence>
<feature type="transmembrane region" description="Helical" evidence="6">
    <location>
        <begin position="25"/>
        <end position="44"/>
    </location>
</feature>
<keyword evidence="3 6" id="KW-0812">Transmembrane</keyword>
<dbReference type="Pfam" id="PF02653">
    <property type="entry name" value="BPD_transp_2"/>
    <property type="match status" value="1"/>
</dbReference>
<dbReference type="PANTHER" id="PTHR30482:SF17">
    <property type="entry name" value="ABC TRANSPORTER ATP-BINDING PROTEIN"/>
    <property type="match status" value="1"/>
</dbReference>